<accession>A0A2S9XFP4</accession>
<keyword evidence="4" id="KW-0804">Transcription</keyword>
<dbReference type="Gene3D" id="1.10.10.10">
    <property type="entry name" value="Winged helix-like DNA-binding domain superfamily/Winged helix DNA-binding domain"/>
    <property type="match status" value="1"/>
</dbReference>
<dbReference type="RefSeq" id="WP_106094938.1">
    <property type="nucleotide sequence ID" value="NZ_PVNL01000171.1"/>
</dbReference>
<keyword evidence="1" id="KW-0805">Transcription regulation</keyword>
<dbReference type="InterPro" id="IPR013324">
    <property type="entry name" value="RNA_pol_sigma_r3/r4-like"/>
</dbReference>
<evidence type="ECO:0000256" key="3">
    <source>
        <dbReference type="ARBA" id="ARBA00023125"/>
    </source>
</evidence>
<dbReference type="GO" id="GO:0003677">
    <property type="term" value="F:DNA binding"/>
    <property type="evidence" value="ECO:0007669"/>
    <property type="project" value="UniProtKB-KW"/>
</dbReference>
<dbReference type="PANTHER" id="PTHR43133:SF8">
    <property type="entry name" value="RNA POLYMERASE SIGMA FACTOR HI_1459-RELATED"/>
    <property type="match status" value="1"/>
</dbReference>
<dbReference type="GO" id="GO:0016987">
    <property type="term" value="F:sigma factor activity"/>
    <property type="evidence" value="ECO:0007669"/>
    <property type="project" value="UniProtKB-KW"/>
</dbReference>
<evidence type="ECO:0000313" key="6">
    <source>
        <dbReference type="EMBL" id="PRP91685.1"/>
    </source>
</evidence>
<name>A0A2S9XFP4_9BACT</name>
<organism evidence="6 7">
    <name type="scientific">Enhygromyxa salina</name>
    <dbReference type="NCBI Taxonomy" id="215803"/>
    <lineage>
        <taxon>Bacteria</taxon>
        <taxon>Pseudomonadati</taxon>
        <taxon>Myxococcota</taxon>
        <taxon>Polyangia</taxon>
        <taxon>Nannocystales</taxon>
        <taxon>Nannocystaceae</taxon>
        <taxon>Enhygromyxa</taxon>
    </lineage>
</organism>
<comment type="caution">
    <text evidence="6">The sequence shown here is derived from an EMBL/GenBank/DDBJ whole genome shotgun (WGS) entry which is preliminary data.</text>
</comment>
<dbReference type="Pfam" id="PF08281">
    <property type="entry name" value="Sigma70_r4_2"/>
    <property type="match status" value="1"/>
</dbReference>
<keyword evidence="3" id="KW-0238">DNA-binding</keyword>
<dbReference type="Proteomes" id="UP000238823">
    <property type="component" value="Unassembled WGS sequence"/>
</dbReference>
<gene>
    <name evidence="6" type="ORF">ENSA7_81960</name>
</gene>
<dbReference type="GO" id="GO:0006352">
    <property type="term" value="P:DNA-templated transcription initiation"/>
    <property type="evidence" value="ECO:0007669"/>
    <property type="project" value="InterPro"/>
</dbReference>
<keyword evidence="2" id="KW-0731">Sigma factor</keyword>
<evidence type="ECO:0000313" key="7">
    <source>
        <dbReference type="Proteomes" id="UP000238823"/>
    </source>
</evidence>
<dbReference type="SUPFAM" id="SSF88659">
    <property type="entry name" value="Sigma3 and sigma4 domains of RNA polymerase sigma factors"/>
    <property type="match status" value="1"/>
</dbReference>
<feature type="domain" description="RNA polymerase sigma factor 70 region 4 type 2" evidence="5">
    <location>
        <begin position="113"/>
        <end position="163"/>
    </location>
</feature>
<dbReference type="EMBL" id="PVNL01000171">
    <property type="protein sequence ID" value="PRP91685.1"/>
    <property type="molecule type" value="Genomic_DNA"/>
</dbReference>
<dbReference type="PANTHER" id="PTHR43133">
    <property type="entry name" value="RNA POLYMERASE ECF-TYPE SIGMA FACTO"/>
    <property type="match status" value="1"/>
</dbReference>
<protein>
    <submittedName>
        <fullName evidence="6">RNA polymerase sigma factor</fullName>
    </submittedName>
</protein>
<reference evidence="6 7" key="1">
    <citation type="submission" date="2018-03" db="EMBL/GenBank/DDBJ databases">
        <title>Draft Genome Sequences of the Obligatory Marine Myxobacteria Enhygromyxa salina SWB007.</title>
        <authorList>
            <person name="Poehlein A."/>
            <person name="Moghaddam J.A."/>
            <person name="Harms H."/>
            <person name="Alanjari M."/>
            <person name="Koenig G.M."/>
            <person name="Daniel R."/>
            <person name="Schaeberle T.F."/>
        </authorList>
    </citation>
    <scope>NUCLEOTIDE SEQUENCE [LARGE SCALE GENOMIC DNA]</scope>
    <source>
        <strain evidence="6 7">SWB007</strain>
    </source>
</reference>
<proteinExistence type="predicted"/>
<evidence type="ECO:0000256" key="4">
    <source>
        <dbReference type="ARBA" id="ARBA00023163"/>
    </source>
</evidence>
<evidence type="ECO:0000259" key="5">
    <source>
        <dbReference type="Pfam" id="PF08281"/>
    </source>
</evidence>
<dbReference type="OrthoDB" id="9797134at2"/>
<evidence type="ECO:0000256" key="1">
    <source>
        <dbReference type="ARBA" id="ARBA00023015"/>
    </source>
</evidence>
<evidence type="ECO:0000256" key="2">
    <source>
        <dbReference type="ARBA" id="ARBA00023082"/>
    </source>
</evidence>
<dbReference type="InterPro" id="IPR013249">
    <property type="entry name" value="RNA_pol_sigma70_r4_t2"/>
</dbReference>
<dbReference type="AlphaFoldDB" id="A0A2S9XFP4"/>
<dbReference type="InterPro" id="IPR039425">
    <property type="entry name" value="RNA_pol_sigma-70-like"/>
</dbReference>
<sequence length="175" mass="19804">MTVAPTPSERSWELNIASSEFARINRELIHYFRHRVPNKDGNDLAAETWLRVVRWYRGRCSLRVFVYLVAKKLVVDTLYRARELETTPLLDGKEPVSEGPSPCSALIMLGDYELLDRSLEQVDEAYREVVQLSLRGRDNGQIATELAIPYNTVRSRLGRGRAQVVCAARAALGGE</sequence>
<dbReference type="InterPro" id="IPR036388">
    <property type="entry name" value="WH-like_DNA-bd_sf"/>
</dbReference>
<dbReference type="Gene3D" id="1.10.1740.10">
    <property type="match status" value="1"/>
</dbReference>